<dbReference type="SUPFAM" id="SSF56281">
    <property type="entry name" value="Metallo-hydrolase/oxidoreductase"/>
    <property type="match status" value="1"/>
</dbReference>
<keyword evidence="8" id="KW-0732">Signal</keyword>
<evidence type="ECO:0000256" key="6">
    <source>
        <dbReference type="ARBA" id="ARBA00012865"/>
    </source>
</evidence>
<proteinExistence type="inferred from homology"/>
<evidence type="ECO:0000256" key="11">
    <source>
        <dbReference type="ARBA" id="ARBA00022833"/>
    </source>
</evidence>
<protein>
    <recommendedName>
        <fullName evidence="6">beta-lactamase</fullName>
        <ecNumber evidence="6">3.5.2.6</ecNumber>
    </recommendedName>
</protein>
<feature type="domain" description="Metallo-beta-lactamase" evidence="13">
    <location>
        <begin position="66"/>
        <end position="237"/>
    </location>
</feature>
<evidence type="ECO:0000256" key="2">
    <source>
        <dbReference type="ARBA" id="ARBA00001947"/>
    </source>
</evidence>
<accession>A0A5M4AUH6</accession>
<keyword evidence="9" id="KW-0574">Periplasm</keyword>
<evidence type="ECO:0000313" key="14">
    <source>
        <dbReference type="EMBL" id="GET31582.1"/>
    </source>
</evidence>
<comment type="subcellular location">
    <subcellularLocation>
        <location evidence="3">Periplasm</location>
    </subcellularLocation>
</comment>
<name>A0A5M4AUH6_9BACT</name>
<reference evidence="14 15" key="1">
    <citation type="submission" date="2019-10" db="EMBL/GenBank/DDBJ databases">
        <title>Prolixibacter strains distinguished by the presence of nitrate reductase genes were adept at nitrate-dependent anaerobic corrosion of metallic iron and carbon steel.</title>
        <authorList>
            <person name="Iino T."/>
            <person name="Shono N."/>
            <person name="Ito K."/>
            <person name="Nakamura R."/>
            <person name="Sueoka K."/>
            <person name="Harayama S."/>
            <person name="Ohkuma M."/>
        </authorList>
    </citation>
    <scope>NUCLEOTIDE SEQUENCE [LARGE SCALE GENOMIC DNA]</scope>
    <source>
        <strain evidence="14 15">JCM 13498</strain>
    </source>
</reference>
<evidence type="ECO:0000256" key="9">
    <source>
        <dbReference type="ARBA" id="ARBA00022764"/>
    </source>
</evidence>
<keyword evidence="11" id="KW-0862">Zinc</keyword>
<comment type="cofactor">
    <cofactor evidence="2">
        <name>Zn(2+)</name>
        <dbReference type="ChEBI" id="CHEBI:29105"/>
    </cofactor>
</comment>
<organism evidence="14 15">
    <name type="scientific">Prolixibacter bellariivorans</name>
    <dbReference type="NCBI Taxonomy" id="314319"/>
    <lineage>
        <taxon>Bacteria</taxon>
        <taxon>Pseudomonadati</taxon>
        <taxon>Bacteroidota</taxon>
        <taxon>Bacteroidia</taxon>
        <taxon>Marinilabiliales</taxon>
        <taxon>Prolixibacteraceae</taxon>
        <taxon>Prolixibacter</taxon>
    </lineage>
</organism>
<evidence type="ECO:0000256" key="7">
    <source>
        <dbReference type="ARBA" id="ARBA00022723"/>
    </source>
</evidence>
<dbReference type="PANTHER" id="PTHR42951">
    <property type="entry name" value="METALLO-BETA-LACTAMASE DOMAIN-CONTAINING"/>
    <property type="match status" value="1"/>
</dbReference>
<dbReference type="Pfam" id="PF00753">
    <property type="entry name" value="Lactamase_B"/>
    <property type="match status" value="1"/>
</dbReference>
<sequence length="255" mass="28351">MNIPNVTTVNMKKWLVLSLMVFLQGQVWAQTIAPRIKISEDITLIKLSENAYMHVSYSDLPEFGRFPSNGLVWIQGNEAFLFDTPMTEEATKTLTDWLGHSLQVKVVGFVPNHWHNDCMGGLAYLQQQHIPSWANQITIDSAKIKGLPVPDKGFTDSLQLKLGAKVIECYYLGPAHSTDNIVVWIPSEKILFAGCMAKSMGARNLGNTVDGDLKAYPATIKKVMDKFPDARIVIPGHGPFGGPELLRHTYQLATQ</sequence>
<dbReference type="InterPro" id="IPR058199">
    <property type="entry name" value="BlaB//VIM/IMP-1"/>
</dbReference>
<evidence type="ECO:0000256" key="8">
    <source>
        <dbReference type="ARBA" id="ARBA00022729"/>
    </source>
</evidence>
<dbReference type="InterPro" id="IPR036866">
    <property type="entry name" value="RibonucZ/Hydroxyglut_hydro"/>
</dbReference>
<dbReference type="InterPro" id="IPR050855">
    <property type="entry name" value="NDM-1-like"/>
</dbReference>
<dbReference type="PANTHER" id="PTHR42951:SF4">
    <property type="entry name" value="ACYL-COENZYME A THIOESTERASE MBLAC2"/>
    <property type="match status" value="1"/>
</dbReference>
<dbReference type="Gene3D" id="3.60.15.10">
    <property type="entry name" value="Ribonuclease Z/Hydroxyacylglutathione hydrolase-like"/>
    <property type="match status" value="1"/>
</dbReference>
<dbReference type="Proteomes" id="UP000391834">
    <property type="component" value="Unassembled WGS sequence"/>
</dbReference>
<comment type="caution">
    <text evidence="14">The sequence shown here is derived from an EMBL/GenBank/DDBJ whole genome shotgun (WGS) entry which is preliminary data.</text>
</comment>
<evidence type="ECO:0000256" key="1">
    <source>
        <dbReference type="ARBA" id="ARBA00001526"/>
    </source>
</evidence>
<dbReference type="AlphaFoldDB" id="A0A5M4AUH6"/>
<evidence type="ECO:0000256" key="10">
    <source>
        <dbReference type="ARBA" id="ARBA00022801"/>
    </source>
</evidence>
<evidence type="ECO:0000259" key="13">
    <source>
        <dbReference type="SMART" id="SM00849"/>
    </source>
</evidence>
<keyword evidence="15" id="KW-1185">Reference proteome</keyword>
<evidence type="ECO:0000256" key="12">
    <source>
        <dbReference type="ARBA" id="ARBA00023251"/>
    </source>
</evidence>
<keyword evidence="12" id="KW-0046">Antibiotic resistance</keyword>
<evidence type="ECO:0000256" key="4">
    <source>
        <dbReference type="ARBA" id="ARBA00005250"/>
    </source>
</evidence>
<gene>
    <name evidence="14" type="primary">bla</name>
    <name evidence="14" type="ORF">PbJCM13498_04450</name>
</gene>
<dbReference type="InterPro" id="IPR001279">
    <property type="entry name" value="Metallo-B-lactamas"/>
</dbReference>
<dbReference type="EC" id="3.5.2.6" evidence="6"/>
<comment type="catalytic activity">
    <reaction evidence="1">
        <text>a beta-lactam + H2O = a substituted beta-amino acid</text>
        <dbReference type="Rhea" id="RHEA:20401"/>
        <dbReference type="ChEBI" id="CHEBI:15377"/>
        <dbReference type="ChEBI" id="CHEBI:35627"/>
        <dbReference type="ChEBI" id="CHEBI:140347"/>
        <dbReference type="EC" id="3.5.2.6"/>
    </reaction>
</comment>
<comment type="similarity">
    <text evidence="4">Belongs to the metallo-beta-lactamase superfamily. Class-B beta-lactamase family.</text>
</comment>
<dbReference type="EMBL" id="BLAX01000001">
    <property type="protein sequence ID" value="GET31582.1"/>
    <property type="molecule type" value="Genomic_DNA"/>
</dbReference>
<evidence type="ECO:0000256" key="3">
    <source>
        <dbReference type="ARBA" id="ARBA00004418"/>
    </source>
</evidence>
<keyword evidence="7" id="KW-0479">Metal-binding</keyword>
<evidence type="ECO:0000256" key="5">
    <source>
        <dbReference type="ARBA" id="ARBA00011245"/>
    </source>
</evidence>
<dbReference type="NCBIfam" id="NF033088">
    <property type="entry name" value="bla_subclass_B1"/>
    <property type="match status" value="1"/>
</dbReference>
<dbReference type="SMART" id="SM00849">
    <property type="entry name" value="Lactamase_B"/>
    <property type="match status" value="1"/>
</dbReference>
<keyword evidence="10" id="KW-0378">Hydrolase</keyword>
<evidence type="ECO:0000313" key="15">
    <source>
        <dbReference type="Proteomes" id="UP000391834"/>
    </source>
</evidence>
<dbReference type="GO" id="GO:0017001">
    <property type="term" value="P:antibiotic catabolic process"/>
    <property type="evidence" value="ECO:0007669"/>
    <property type="project" value="UniProtKB-ARBA"/>
</dbReference>
<comment type="subunit">
    <text evidence="5">Monomer.</text>
</comment>